<dbReference type="GO" id="GO:0005737">
    <property type="term" value="C:cytoplasm"/>
    <property type="evidence" value="ECO:0007669"/>
    <property type="project" value="UniProtKB-SubCell"/>
</dbReference>
<keyword evidence="2" id="KW-0963">Cytoplasm</keyword>
<protein>
    <recommendedName>
        <fullName evidence="9">Leucine rich repeat protein</fullName>
    </recommendedName>
</protein>
<dbReference type="PANTHER" id="PTHR22710">
    <property type="entry name" value="X-RAY RADIATION RESISTANCE ASSOCIATED PROTEIN 1 XRRA1"/>
    <property type="match status" value="1"/>
</dbReference>
<feature type="compositionally biased region" description="Polar residues" evidence="6">
    <location>
        <begin position="599"/>
        <end position="610"/>
    </location>
</feature>
<dbReference type="PANTHER" id="PTHR22710:SF2">
    <property type="entry name" value="X-RAY RADIATION RESISTANCE-ASSOCIATED PROTEIN 1"/>
    <property type="match status" value="1"/>
</dbReference>
<dbReference type="InterPro" id="IPR032675">
    <property type="entry name" value="LRR_dom_sf"/>
</dbReference>
<dbReference type="eggNOG" id="ENOG502R22U">
    <property type="taxonomic scope" value="Eukaryota"/>
</dbReference>
<name>Q236Q0_TETTS</name>
<organism evidence="7 8">
    <name type="scientific">Tetrahymena thermophila (strain SB210)</name>
    <dbReference type="NCBI Taxonomy" id="312017"/>
    <lineage>
        <taxon>Eukaryota</taxon>
        <taxon>Sar</taxon>
        <taxon>Alveolata</taxon>
        <taxon>Ciliophora</taxon>
        <taxon>Intramacronucleata</taxon>
        <taxon>Oligohymenophorea</taxon>
        <taxon>Hymenostomatida</taxon>
        <taxon>Tetrahymenina</taxon>
        <taxon>Tetrahymenidae</taxon>
        <taxon>Tetrahymena</taxon>
    </lineage>
</organism>
<evidence type="ECO:0000256" key="3">
    <source>
        <dbReference type="ARBA" id="ARBA00022614"/>
    </source>
</evidence>
<keyword evidence="4" id="KW-0677">Repeat</keyword>
<comment type="subcellular location">
    <subcellularLocation>
        <location evidence="1">Cytoplasm</location>
    </subcellularLocation>
</comment>
<feature type="region of interest" description="Disordered" evidence="6">
    <location>
        <begin position="516"/>
        <end position="610"/>
    </location>
</feature>
<evidence type="ECO:0000256" key="6">
    <source>
        <dbReference type="SAM" id="MobiDB-lite"/>
    </source>
</evidence>
<reference evidence="8" key="1">
    <citation type="journal article" date="2006" name="PLoS Biol.">
        <title>Macronuclear genome sequence of the ciliate Tetrahymena thermophila, a model eukaryote.</title>
        <authorList>
            <person name="Eisen J.A."/>
            <person name="Coyne R.S."/>
            <person name="Wu M."/>
            <person name="Wu D."/>
            <person name="Thiagarajan M."/>
            <person name="Wortman J.R."/>
            <person name="Badger J.H."/>
            <person name="Ren Q."/>
            <person name="Amedeo P."/>
            <person name="Jones K.M."/>
            <person name="Tallon L.J."/>
            <person name="Delcher A.L."/>
            <person name="Salzberg S.L."/>
            <person name="Silva J.C."/>
            <person name="Haas B.J."/>
            <person name="Majoros W.H."/>
            <person name="Farzad M."/>
            <person name="Carlton J.M."/>
            <person name="Smith R.K. Jr."/>
            <person name="Garg J."/>
            <person name="Pearlman R.E."/>
            <person name="Karrer K.M."/>
            <person name="Sun L."/>
            <person name="Manning G."/>
            <person name="Elde N.C."/>
            <person name="Turkewitz A.P."/>
            <person name="Asai D.J."/>
            <person name="Wilkes D.E."/>
            <person name="Wang Y."/>
            <person name="Cai H."/>
            <person name="Collins K."/>
            <person name="Stewart B.A."/>
            <person name="Lee S.R."/>
            <person name="Wilamowska K."/>
            <person name="Weinberg Z."/>
            <person name="Ruzzo W.L."/>
            <person name="Wloga D."/>
            <person name="Gaertig J."/>
            <person name="Frankel J."/>
            <person name="Tsao C.-C."/>
            <person name="Gorovsky M.A."/>
            <person name="Keeling P.J."/>
            <person name="Waller R.F."/>
            <person name="Patron N.J."/>
            <person name="Cherry J.M."/>
            <person name="Stover N.A."/>
            <person name="Krieger C.J."/>
            <person name="del Toro C."/>
            <person name="Ryder H.F."/>
            <person name="Williamson S.C."/>
            <person name="Barbeau R.A."/>
            <person name="Hamilton E.P."/>
            <person name="Orias E."/>
        </authorList>
    </citation>
    <scope>NUCLEOTIDE SEQUENCE [LARGE SCALE GENOMIC DNA]</scope>
    <source>
        <strain evidence="8">SB210</strain>
    </source>
</reference>
<keyword evidence="3" id="KW-0433">Leucine-rich repeat</keyword>
<dbReference type="RefSeq" id="XP_001012695.1">
    <property type="nucleotide sequence ID" value="XM_001012695.1"/>
</dbReference>
<feature type="coiled-coil region" evidence="5">
    <location>
        <begin position="1158"/>
        <end position="1192"/>
    </location>
</feature>
<feature type="compositionally biased region" description="Low complexity" evidence="6">
    <location>
        <begin position="730"/>
        <end position="743"/>
    </location>
</feature>
<feature type="compositionally biased region" description="Polar residues" evidence="6">
    <location>
        <begin position="575"/>
        <end position="591"/>
    </location>
</feature>
<feature type="compositionally biased region" description="Polar residues" evidence="6">
    <location>
        <begin position="549"/>
        <end position="565"/>
    </location>
</feature>
<gene>
    <name evidence="7" type="ORF">TTHERM_00085480</name>
</gene>
<sequence>MLQKIKYETINYGRFDKLRKKFLSPDFEPEECKELELSHQHSKELPTAKCFEIVKNLSVLILSHNQIARFDPKILTKGAPQLEVLDLSHNKIEILDDIVDLGTLVHLKILEFSNNPLCNHISRINTIIELFFPEKYKKYDPVKILTASYQQHPPTRLSLEEEEQMKKDLQVFYKFNEELEAHETRKSVSKYSHRNTLAKYAVEPCPVPRKSRFKNLEYLNGQIITKLDMMRASGKDKIKDIVEDENEQNNQFKKIPRQNEELHKKYLEKYVKRIKKMNEDNMATNVRNIKQSGDGTGGEEDLKYLSKVDEALSRGAASTIDPRKYAADIWNKPLDLLYKDATFSISMKEYKQMLKDYEVEKKKKEEKKKEIQTEKRKQRRSRVIKKLLKAGIQPVTDEEMKQFEDDSDPDGDNLFKSKRGKPRLKFDLNKLEEKQYSSSESEQSERLYQRELSSFSINSPRDIKDFEDFNQEDDGVTFQETMAQEEERKQRKKYNYQQQSADVDVLELKKRLDNTKAKNQALTQKKPFQINAAQKKPQKKEEDKKTFKYTSPSQEKVDNLTTQQDNEAKNKLDLSYNTPDQNQNQTSQYQDDLSKQTNEKMNQASQQNFSHPGIEAVPVSRYEFIHNKNTEQVNKEALNSYIKNQTHSSFKVTNKIFSNHNKEREQQQRLFSAKAEGRVGSSNIFKKKRDRSSSSSLSESENKQADKNTTGKKYLSKQSTTYKSTGALSTIQKSQSTQKQNNITATRSNQRLQSQPSLQPNKLKEEKKVYKCDIPTDQLVPTVEQGFDPHLRIAALYNPENEMHKQIQKFKQNMENCNLLQLQIQELDKKVGPNLYKKKPVSQFVQTINYDEAFKYLKDTVKDFKVMNSNDLANHIEYKVTRKKVDPMSKKKMSTFELYTIINKANDYDQKMGPKLKEKDINEKLSQPPTSLDFEERNQLYNALEILEEIKLKKMKISKEHLRRIEKKEIERAEHDARLAYHYYKLRNHIDDGNLEKYLKRLNIGLDGKNDQGKIQFKKKMGKKNDSQNFALMYDETNVPQYYNRNKNLVNINFVLNKCSKLSIYINLKKSEGDKKKEKKGFVGHYEELMKLKKEIIEPREIPEVNLTGFILEKYPDINEWANSRLYVPQPKLTFEDLMEQNDRKIKDEFQKSRNNKVLSIEEQMMKYAQEFKEKEQQRDELRKRIEGYVKNGTKILDDFLKQEMFEIDKRYDLNHCMNEYIKLMREDKLPKRIPASQIKKNVQ</sequence>
<feature type="coiled-coil region" evidence="5">
    <location>
        <begin position="347"/>
        <end position="381"/>
    </location>
</feature>
<dbReference type="InterPro" id="IPR001611">
    <property type="entry name" value="Leu-rich_rpt"/>
</dbReference>
<evidence type="ECO:0000256" key="1">
    <source>
        <dbReference type="ARBA" id="ARBA00004496"/>
    </source>
</evidence>
<dbReference type="AlphaFoldDB" id="Q236Q0"/>
<dbReference type="KEGG" id="tet:TTHERM_00085480"/>
<evidence type="ECO:0000313" key="8">
    <source>
        <dbReference type="Proteomes" id="UP000009168"/>
    </source>
</evidence>
<dbReference type="STRING" id="312017.Q236Q0"/>
<dbReference type="HOGENOM" id="CLU_292947_0_0_1"/>
<evidence type="ECO:0008006" key="9">
    <source>
        <dbReference type="Google" id="ProtNLM"/>
    </source>
</evidence>
<feature type="compositionally biased region" description="Polar residues" evidence="6">
    <location>
        <begin position="744"/>
        <end position="760"/>
    </location>
</feature>
<dbReference type="Proteomes" id="UP000009168">
    <property type="component" value="Unassembled WGS sequence"/>
</dbReference>
<feature type="compositionally biased region" description="Basic and acidic residues" evidence="6">
    <location>
        <begin position="424"/>
        <end position="435"/>
    </location>
</feature>
<dbReference type="SUPFAM" id="SSF52075">
    <property type="entry name" value="Outer arm dynein light chain 1"/>
    <property type="match status" value="1"/>
</dbReference>
<evidence type="ECO:0000256" key="4">
    <source>
        <dbReference type="ARBA" id="ARBA00022737"/>
    </source>
</evidence>
<dbReference type="OrthoDB" id="299656at2759"/>
<dbReference type="EMBL" id="GG662749">
    <property type="protein sequence ID" value="EAR92450.1"/>
    <property type="molecule type" value="Genomic_DNA"/>
</dbReference>
<dbReference type="GeneID" id="7824243"/>
<feature type="region of interest" description="Disordered" evidence="6">
    <location>
        <begin position="397"/>
        <end position="502"/>
    </location>
</feature>
<accession>Q236Q0</accession>
<keyword evidence="5" id="KW-0175">Coiled coil</keyword>
<keyword evidence="8" id="KW-1185">Reference proteome</keyword>
<feature type="region of interest" description="Disordered" evidence="6">
    <location>
        <begin position="663"/>
        <end position="764"/>
    </location>
</feature>
<dbReference type="InParanoid" id="Q236Q0"/>
<evidence type="ECO:0000256" key="2">
    <source>
        <dbReference type="ARBA" id="ARBA00022490"/>
    </source>
</evidence>
<feature type="compositionally biased region" description="Polar residues" evidence="6">
    <location>
        <begin position="716"/>
        <end position="729"/>
    </location>
</feature>
<dbReference type="Gene3D" id="3.80.10.10">
    <property type="entry name" value="Ribonuclease Inhibitor"/>
    <property type="match status" value="1"/>
</dbReference>
<evidence type="ECO:0000256" key="5">
    <source>
        <dbReference type="SAM" id="Coils"/>
    </source>
</evidence>
<evidence type="ECO:0000313" key="7">
    <source>
        <dbReference type="EMBL" id="EAR92450.1"/>
    </source>
</evidence>
<dbReference type="Pfam" id="PF13855">
    <property type="entry name" value="LRR_8"/>
    <property type="match status" value="1"/>
</dbReference>
<proteinExistence type="predicted"/>
<dbReference type="OMA" id="HLAYHYQ"/>
<dbReference type="PROSITE" id="PS51450">
    <property type="entry name" value="LRR"/>
    <property type="match status" value="1"/>
</dbReference>
<dbReference type="GO" id="GO:0005634">
    <property type="term" value="C:nucleus"/>
    <property type="evidence" value="ECO:0007669"/>
    <property type="project" value="TreeGrafter"/>
</dbReference>